<organism evidence="14 15">
    <name type="scientific">Russula ochroleuca</name>
    <dbReference type="NCBI Taxonomy" id="152965"/>
    <lineage>
        <taxon>Eukaryota</taxon>
        <taxon>Fungi</taxon>
        <taxon>Dikarya</taxon>
        <taxon>Basidiomycota</taxon>
        <taxon>Agaricomycotina</taxon>
        <taxon>Agaricomycetes</taxon>
        <taxon>Russulales</taxon>
        <taxon>Russulaceae</taxon>
        <taxon>Russula</taxon>
    </lineage>
</organism>
<dbReference type="AlphaFoldDB" id="A0A9P5JVZ7"/>
<feature type="chain" id="PRO_5040410293" description="glucan 1,4-alpha-glucosidase" evidence="12">
    <location>
        <begin position="19"/>
        <end position="525"/>
    </location>
</feature>
<evidence type="ECO:0000256" key="7">
    <source>
        <dbReference type="ARBA" id="ARBA00023277"/>
    </source>
</evidence>
<evidence type="ECO:0000256" key="6">
    <source>
        <dbReference type="ARBA" id="ARBA00023180"/>
    </source>
</evidence>
<keyword evidence="9" id="KW-0624">Polysaccharide degradation</keyword>
<reference evidence="14" key="1">
    <citation type="submission" date="2019-10" db="EMBL/GenBank/DDBJ databases">
        <authorList>
            <consortium name="DOE Joint Genome Institute"/>
            <person name="Kuo A."/>
            <person name="Miyauchi S."/>
            <person name="Kiss E."/>
            <person name="Drula E."/>
            <person name="Kohler A."/>
            <person name="Sanchez-Garcia M."/>
            <person name="Andreopoulos B."/>
            <person name="Barry K.W."/>
            <person name="Bonito G."/>
            <person name="Buee M."/>
            <person name="Carver A."/>
            <person name="Chen C."/>
            <person name="Cichocki N."/>
            <person name="Clum A."/>
            <person name="Culley D."/>
            <person name="Crous P.W."/>
            <person name="Fauchery L."/>
            <person name="Girlanda M."/>
            <person name="Hayes R."/>
            <person name="Keri Z."/>
            <person name="LaButti K."/>
            <person name="Lipzen A."/>
            <person name="Lombard V."/>
            <person name="Magnuson J."/>
            <person name="Maillard F."/>
            <person name="Morin E."/>
            <person name="Murat C."/>
            <person name="Nolan M."/>
            <person name="Ohm R."/>
            <person name="Pangilinan J."/>
            <person name="Pereira M."/>
            <person name="Perotto S."/>
            <person name="Peter M."/>
            <person name="Riley R."/>
            <person name="Sitrit Y."/>
            <person name="Stielow B."/>
            <person name="Szollosi G."/>
            <person name="Zifcakova L."/>
            <person name="Stursova M."/>
            <person name="Spatafora J.W."/>
            <person name="Tedersoo L."/>
            <person name="Vaario L.-M."/>
            <person name="Yamada A."/>
            <person name="Yan M."/>
            <person name="Wang P."/>
            <person name="Xu J."/>
            <person name="Bruns T."/>
            <person name="Baldrian P."/>
            <person name="Vilgalys R."/>
            <person name="Henrissat B."/>
            <person name="Grigoriev I.V."/>
            <person name="Hibbett D."/>
            <person name="Nagy L.G."/>
            <person name="Martin F.M."/>
        </authorList>
    </citation>
    <scope>NUCLEOTIDE SEQUENCE</scope>
    <source>
        <strain evidence="14">Prilba</strain>
    </source>
</reference>
<keyword evidence="6" id="KW-0325">Glycoprotein</keyword>
<dbReference type="EC" id="3.2.1.3" evidence="3"/>
<proteinExistence type="inferred from homology"/>
<sequence>MHLPLLLSAFAVANGAAANQFAGIKHTSNTRAVHDYLDRLAPASKHAILHKLMGPTVGSDPGVMVPVVPDPEHPEYTAYWVRDGCRVYHTWLNQLTVPGPHDDTRLLRALVDDGVHALIRTQHVVSLSGNIFTGGLEEPVFDIHLDKISDPTSRIGSPAADGPPFRAAVLIKYADWLLEPEQNNGTWVADVLWPAINLDLQWISSHWNQSSWDLWWPPVWGGSYWTASLQYRALKAGARLSRTIGRAASAPEYESHASMILDYLQTFWNEEGYMSETTITDVEKGGRSGKGSVPLSVTVLNFDPSLGCDSATFQPCSDRALSSLKVLGDEFKEIFPITERLPPDQPSALFGAFYEEQIFGGHAHYFATLHASEQIFDALMTWDLLGELQVTDLSLEFFRQFDQNVNIGTYKKGSEVYERLTFALTSWAERTLLFLAEYMPEDYVLTMAIDRTTGLPVGPRGTIHCVVAGISVYDAYNGLIPPSWARGASGRFSKLPWNDTLVTDCNVGFGNEAGSGDQFHVGLQV</sequence>
<feature type="domain" description="GH15-like" evidence="13">
    <location>
        <begin position="64"/>
        <end position="458"/>
    </location>
</feature>
<evidence type="ECO:0000256" key="4">
    <source>
        <dbReference type="ARBA" id="ARBA00022729"/>
    </source>
</evidence>
<protein>
    <recommendedName>
        <fullName evidence="3">glucan 1,4-alpha-glucosidase</fullName>
        <ecNumber evidence="3">3.2.1.3</ecNumber>
    </recommendedName>
    <alternativeName>
        <fullName evidence="11">1,4-alpha-D-glucan glucohydrolase</fullName>
    </alternativeName>
    <alternativeName>
        <fullName evidence="10">Glucan 1,4-alpha-glucosidase</fullName>
    </alternativeName>
</protein>
<reference evidence="14" key="2">
    <citation type="journal article" date="2020" name="Nat. Commun.">
        <title>Large-scale genome sequencing of mycorrhizal fungi provides insights into the early evolution of symbiotic traits.</title>
        <authorList>
            <person name="Miyauchi S."/>
            <person name="Kiss E."/>
            <person name="Kuo A."/>
            <person name="Drula E."/>
            <person name="Kohler A."/>
            <person name="Sanchez-Garcia M."/>
            <person name="Morin E."/>
            <person name="Andreopoulos B."/>
            <person name="Barry K.W."/>
            <person name="Bonito G."/>
            <person name="Buee M."/>
            <person name="Carver A."/>
            <person name="Chen C."/>
            <person name="Cichocki N."/>
            <person name="Clum A."/>
            <person name="Culley D."/>
            <person name="Crous P.W."/>
            <person name="Fauchery L."/>
            <person name="Girlanda M."/>
            <person name="Hayes R.D."/>
            <person name="Keri Z."/>
            <person name="LaButti K."/>
            <person name="Lipzen A."/>
            <person name="Lombard V."/>
            <person name="Magnuson J."/>
            <person name="Maillard F."/>
            <person name="Murat C."/>
            <person name="Nolan M."/>
            <person name="Ohm R.A."/>
            <person name="Pangilinan J."/>
            <person name="Pereira M.F."/>
            <person name="Perotto S."/>
            <person name="Peter M."/>
            <person name="Pfister S."/>
            <person name="Riley R."/>
            <person name="Sitrit Y."/>
            <person name="Stielow J.B."/>
            <person name="Szollosi G."/>
            <person name="Zifcakova L."/>
            <person name="Stursova M."/>
            <person name="Spatafora J.W."/>
            <person name="Tedersoo L."/>
            <person name="Vaario L.M."/>
            <person name="Yamada A."/>
            <person name="Yan M."/>
            <person name="Wang P."/>
            <person name="Xu J."/>
            <person name="Bruns T."/>
            <person name="Baldrian P."/>
            <person name="Vilgalys R."/>
            <person name="Dunand C."/>
            <person name="Henrissat B."/>
            <person name="Grigoriev I.V."/>
            <person name="Hibbett D."/>
            <person name="Nagy L.G."/>
            <person name="Martin F.M."/>
        </authorList>
    </citation>
    <scope>NUCLEOTIDE SEQUENCE</scope>
    <source>
        <strain evidence="14">Prilba</strain>
    </source>
</reference>
<keyword evidence="5" id="KW-0378">Hydrolase</keyword>
<dbReference type="InterPro" id="IPR011613">
    <property type="entry name" value="GH15-like"/>
</dbReference>
<dbReference type="Gene3D" id="1.50.10.10">
    <property type="match status" value="1"/>
</dbReference>
<evidence type="ECO:0000256" key="8">
    <source>
        <dbReference type="ARBA" id="ARBA00023295"/>
    </source>
</evidence>
<evidence type="ECO:0000256" key="12">
    <source>
        <dbReference type="SAM" id="SignalP"/>
    </source>
</evidence>
<keyword evidence="15" id="KW-1185">Reference proteome</keyword>
<gene>
    <name evidence="14" type="ORF">DFH94DRAFT_675712</name>
</gene>
<comment type="catalytic activity">
    <reaction evidence="1">
        <text>Hydrolysis of terminal (1-&gt;4)-linked alpha-D-glucose residues successively from non-reducing ends of the chains with release of beta-D-glucose.</text>
        <dbReference type="EC" id="3.2.1.3"/>
    </reaction>
</comment>
<evidence type="ECO:0000256" key="10">
    <source>
        <dbReference type="ARBA" id="ARBA00033442"/>
    </source>
</evidence>
<keyword evidence="4 12" id="KW-0732">Signal</keyword>
<evidence type="ECO:0000313" key="14">
    <source>
        <dbReference type="EMBL" id="KAF8467931.1"/>
    </source>
</evidence>
<dbReference type="EMBL" id="WHVB01000034">
    <property type="protein sequence ID" value="KAF8467931.1"/>
    <property type="molecule type" value="Genomic_DNA"/>
</dbReference>
<dbReference type="PRINTS" id="PR00736">
    <property type="entry name" value="GLHYDRLASE15"/>
</dbReference>
<name>A0A9P5JVZ7_9AGAM</name>
<evidence type="ECO:0000313" key="15">
    <source>
        <dbReference type="Proteomes" id="UP000759537"/>
    </source>
</evidence>
<evidence type="ECO:0000256" key="11">
    <source>
        <dbReference type="ARBA" id="ARBA00033473"/>
    </source>
</evidence>
<evidence type="ECO:0000259" key="13">
    <source>
        <dbReference type="Pfam" id="PF00723"/>
    </source>
</evidence>
<feature type="signal peptide" evidence="12">
    <location>
        <begin position="1"/>
        <end position="18"/>
    </location>
</feature>
<keyword evidence="8 14" id="KW-0326">Glycosidase</keyword>
<dbReference type="InterPro" id="IPR008928">
    <property type="entry name" value="6-hairpin_glycosidase_sf"/>
</dbReference>
<keyword evidence="7" id="KW-0119">Carbohydrate metabolism</keyword>
<dbReference type="PANTHER" id="PTHR31616:SF12">
    <property type="entry name" value="GLUCOAMYLASE"/>
    <property type="match status" value="1"/>
</dbReference>
<evidence type="ECO:0000256" key="2">
    <source>
        <dbReference type="ARBA" id="ARBA00006188"/>
    </source>
</evidence>
<evidence type="ECO:0000256" key="3">
    <source>
        <dbReference type="ARBA" id="ARBA00012593"/>
    </source>
</evidence>
<dbReference type="Proteomes" id="UP000759537">
    <property type="component" value="Unassembled WGS sequence"/>
</dbReference>
<dbReference type="SUPFAM" id="SSF48208">
    <property type="entry name" value="Six-hairpin glycosidases"/>
    <property type="match status" value="1"/>
</dbReference>
<accession>A0A9P5JVZ7</accession>
<dbReference type="GO" id="GO:0000272">
    <property type="term" value="P:polysaccharide catabolic process"/>
    <property type="evidence" value="ECO:0007669"/>
    <property type="project" value="UniProtKB-KW"/>
</dbReference>
<dbReference type="InterPro" id="IPR000165">
    <property type="entry name" value="Glucoamylase"/>
</dbReference>
<dbReference type="InterPro" id="IPR012341">
    <property type="entry name" value="6hp_glycosidase-like_sf"/>
</dbReference>
<evidence type="ECO:0000256" key="5">
    <source>
        <dbReference type="ARBA" id="ARBA00022801"/>
    </source>
</evidence>
<dbReference type="GO" id="GO:0000324">
    <property type="term" value="C:fungal-type vacuole"/>
    <property type="evidence" value="ECO:0007669"/>
    <property type="project" value="TreeGrafter"/>
</dbReference>
<comment type="similarity">
    <text evidence="2">Belongs to the glycosyl hydrolase 15 family.</text>
</comment>
<evidence type="ECO:0000256" key="1">
    <source>
        <dbReference type="ARBA" id="ARBA00001863"/>
    </source>
</evidence>
<dbReference type="OrthoDB" id="6123450at2759"/>
<comment type="caution">
    <text evidence="14">The sequence shown here is derived from an EMBL/GenBank/DDBJ whole genome shotgun (WGS) entry which is preliminary data.</text>
</comment>
<dbReference type="GO" id="GO:0004339">
    <property type="term" value="F:glucan 1,4-alpha-glucosidase activity"/>
    <property type="evidence" value="ECO:0007669"/>
    <property type="project" value="UniProtKB-EC"/>
</dbReference>
<dbReference type="Pfam" id="PF00723">
    <property type="entry name" value="Glyco_hydro_15"/>
    <property type="match status" value="1"/>
</dbReference>
<evidence type="ECO:0000256" key="9">
    <source>
        <dbReference type="ARBA" id="ARBA00023326"/>
    </source>
</evidence>
<dbReference type="PANTHER" id="PTHR31616">
    <property type="entry name" value="TREHALASE"/>
    <property type="match status" value="1"/>
</dbReference>